<comment type="caution">
    <text evidence="1">The sequence shown here is derived from an EMBL/GenBank/DDBJ whole genome shotgun (WGS) entry which is preliminary data.</text>
</comment>
<accession>A0ACC1YMZ5</accession>
<sequence length="384" mass="43573">MPSLNWKHHTLIQALITRGPLKEKDFHAVFSGVTGKSPGAHQALFNEYLLRINRELSSCQFELRGCRDQYDGQICYGVVNNVADAQSKLGTKYSAPQIAFYKGIIEAIAQDVTAQGSISNTDALNIQLENQVLATMESQSRDGPLHIPAAFRNFTMSQKEKTLNELVQDKWLCRMSDGKMGLGVRSCLDLRGWFRNLDVPYCEVCNEAVVKGELCRKEGCAVRIHHYCLKKFSQRKGETLCPGCGLQWQIQVPKAEVIEEGEEPSEPVPSQPPPGPKRKRLRTNEAHDTDILRCSSSQSSLPSSDFRRTTRSSTRSASQSSKILCKILVLKLIPLKKRKKGSYCSLWIRSVHMHMVHTKVHLFICLFVYYYYYFDGLCLFLRLF</sequence>
<keyword evidence="2" id="KW-1185">Reference proteome</keyword>
<feature type="non-terminal residue" evidence="1">
    <location>
        <position position="384"/>
    </location>
</feature>
<evidence type="ECO:0000313" key="1">
    <source>
        <dbReference type="EMBL" id="KAJ4724562.1"/>
    </source>
</evidence>
<proteinExistence type="predicted"/>
<name>A0ACC1YMZ5_MELAZ</name>
<evidence type="ECO:0000313" key="2">
    <source>
        <dbReference type="Proteomes" id="UP001164539"/>
    </source>
</evidence>
<dbReference type="Proteomes" id="UP001164539">
    <property type="component" value="Chromosome 2"/>
</dbReference>
<organism evidence="1 2">
    <name type="scientific">Melia azedarach</name>
    <name type="common">Chinaberry tree</name>
    <dbReference type="NCBI Taxonomy" id="155640"/>
    <lineage>
        <taxon>Eukaryota</taxon>
        <taxon>Viridiplantae</taxon>
        <taxon>Streptophyta</taxon>
        <taxon>Embryophyta</taxon>
        <taxon>Tracheophyta</taxon>
        <taxon>Spermatophyta</taxon>
        <taxon>Magnoliopsida</taxon>
        <taxon>eudicotyledons</taxon>
        <taxon>Gunneridae</taxon>
        <taxon>Pentapetalae</taxon>
        <taxon>rosids</taxon>
        <taxon>malvids</taxon>
        <taxon>Sapindales</taxon>
        <taxon>Meliaceae</taxon>
        <taxon>Melia</taxon>
    </lineage>
</organism>
<protein>
    <submittedName>
        <fullName evidence="1">Non-structural maintenance of chromosomes element 1-like</fullName>
    </submittedName>
</protein>
<dbReference type="EMBL" id="CM051395">
    <property type="protein sequence ID" value="KAJ4724562.1"/>
    <property type="molecule type" value="Genomic_DNA"/>
</dbReference>
<reference evidence="1 2" key="1">
    <citation type="journal article" date="2023" name="Science">
        <title>Complex scaffold remodeling in plant triterpene biosynthesis.</title>
        <authorList>
            <person name="De La Pena R."/>
            <person name="Hodgson H."/>
            <person name="Liu J.C."/>
            <person name="Stephenson M.J."/>
            <person name="Martin A.C."/>
            <person name="Owen C."/>
            <person name="Harkess A."/>
            <person name="Leebens-Mack J."/>
            <person name="Jimenez L.E."/>
            <person name="Osbourn A."/>
            <person name="Sattely E.S."/>
        </authorList>
    </citation>
    <scope>NUCLEOTIDE SEQUENCE [LARGE SCALE GENOMIC DNA]</scope>
    <source>
        <strain evidence="2">cv. JPN11</strain>
        <tissue evidence="1">Leaf</tissue>
    </source>
</reference>
<gene>
    <name evidence="1" type="ORF">OWV82_003540</name>
</gene>